<feature type="binding site" evidence="9">
    <location>
        <position position="161"/>
    </location>
    <ligand>
        <name>Zn(2+)</name>
        <dbReference type="ChEBI" id="CHEBI:29105"/>
    </ligand>
</feature>
<evidence type="ECO:0000256" key="6">
    <source>
        <dbReference type="ARBA" id="ARBA00023125"/>
    </source>
</evidence>
<evidence type="ECO:0000256" key="9">
    <source>
        <dbReference type="HAMAP-Rule" id="MF_01891"/>
    </source>
</evidence>
<feature type="region of interest" description="Disordered" evidence="11">
    <location>
        <begin position="165"/>
        <end position="184"/>
    </location>
</feature>
<keyword evidence="7 9" id="KW-0010">Activator</keyword>
<accession>A0ABV7EN50</accession>
<evidence type="ECO:0000256" key="1">
    <source>
        <dbReference type="ARBA" id="ARBA00022490"/>
    </source>
</evidence>
<comment type="similarity">
    <text evidence="9 10">Belongs to the FlhC family.</text>
</comment>
<evidence type="ECO:0000256" key="4">
    <source>
        <dbReference type="ARBA" id="ARBA00022833"/>
    </source>
</evidence>
<evidence type="ECO:0000256" key="8">
    <source>
        <dbReference type="ARBA" id="ARBA00023163"/>
    </source>
</evidence>
<keyword evidence="4 9" id="KW-0862">Zinc</keyword>
<keyword evidence="2 9" id="KW-0479">Metal-binding</keyword>
<comment type="cofactor">
    <cofactor evidence="9">
        <name>Zn(2+)</name>
        <dbReference type="ChEBI" id="CHEBI:29105"/>
    </cofactor>
    <text evidence="9">Binds 1 zinc ion per subunit.</text>
</comment>
<keyword evidence="3 9" id="KW-1005">Bacterial flagellum biogenesis</keyword>
<protein>
    <recommendedName>
        <fullName evidence="9 10">Flagellar transcriptional regulator FlhC</fullName>
    </recommendedName>
</protein>
<dbReference type="SUPFAM" id="SSF160930">
    <property type="entry name" value="FlhC-like"/>
    <property type="match status" value="1"/>
</dbReference>
<keyword evidence="12" id="KW-0282">Flagellum</keyword>
<evidence type="ECO:0000256" key="5">
    <source>
        <dbReference type="ARBA" id="ARBA00023015"/>
    </source>
</evidence>
<gene>
    <name evidence="9 12" type="primary">flhC</name>
    <name evidence="12" type="ORF">ACFOSU_09680</name>
</gene>
<evidence type="ECO:0000256" key="10">
    <source>
        <dbReference type="PIRNR" id="PIRNR003159"/>
    </source>
</evidence>
<organism evidence="12 13">
    <name type="scientific">Salinisphaera aquimarina</name>
    <dbReference type="NCBI Taxonomy" id="2094031"/>
    <lineage>
        <taxon>Bacteria</taxon>
        <taxon>Pseudomonadati</taxon>
        <taxon>Pseudomonadota</taxon>
        <taxon>Gammaproteobacteria</taxon>
        <taxon>Salinisphaerales</taxon>
        <taxon>Salinisphaeraceae</taxon>
        <taxon>Salinisphaera</taxon>
    </lineage>
</organism>
<keyword evidence="13" id="KW-1185">Reference proteome</keyword>
<dbReference type="RefSeq" id="WP_380688881.1">
    <property type="nucleotide sequence ID" value="NZ_JBHRSS010000003.1"/>
</dbReference>
<dbReference type="Pfam" id="PF05280">
    <property type="entry name" value="FlhC"/>
    <property type="match status" value="1"/>
</dbReference>
<comment type="caution">
    <text evidence="12">The sequence shown here is derived from an EMBL/GenBank/DDBJ whole genome shotgun (WGS) entry which is preliminary data.</text>
</comment>
<dbReference type="EMBL" id="JBHRSS010000003">
    <property type="protein sequence ID" value="MFC3104163.1"/>
    <property type="molecule type" value="Genomic_DNA"/>
</dbReference>
<proteinExistence type="inferred from homology"/>
<dbReference type="HAMAP" id="MF_01891">
    <property type="entry name" value="FhlC"/>
    <property type="match status" value="1"/>
</dbReference>
<keyword evidence="8 9" id="KW-0804">Transcription</keyword>
<evidence type="ECO:0000256" key="3">
    <source>
        <dbReference type="ARBA" id="ARBA00022795"/>
    </source>
</evidence>
<feature type="binding site" evidence="9">
    <location>
        <position position="141"/>
    </location>
    <ligand>
        <name>Zn(2+)</name>
        <dbReference type="ChEBI" id="CHEBI:29105"/>
    </ligand>
</feature>
<comment type="subunit">
    <text evidence="9">Heterohexamer composed of two FlhC and four FlhD subunits. Each FlhC binds a FlhD dimer, forming a heterotrimer, and a hexamer assembles by dimerization of two heterotrimers.</text>
</comment>
<feature type="binding site" evidence="9">
    <location>
        <position position="158"/>
    </location>
    <ligand>
        <name>Zn(2+)</name>
        <dbReference type="ChEBI" id="CHEBI:29105"/>
    </ligand>
</feature>
<comment type="subcellular location">
    <subcellularLocation>
        <location evidence="9 10">Cytoplasm</location>
    </subcellularLocation>
</comment>
<sequence>MSEKSVIDEAKQISLAIELITLGARLQVLQTETQISRRRLINLYKEIHGESPPKGMLPFSTDWYVTWLPNIHSSLFYNTYLYLRRNPARSRMQAVVNAYRLYLEQVPLQDDGKPVLTLTRAWMLIRFFESEMMQLSKCTRCAGKFVSHAYTLDQDFVCGICQPPSRAGKTRKAARARARTERSS</sequence>
<keyword evidence="5 9" id="KW-0805">Transcription regulation</keyword>
<keyword evidence="12" id="KW-0966">Cell projection</keyword>
<dbReference type="Proteomes" id="UP001595462">
    <property type="component" value="Unassembled WGS sequence"/>
</dbReference>
<feature type="binding site" evidence="9">
    <location>
        <position position="138"/>
    </location>
    <ligand>
        <name>Zn(2+)</name>
        <dbReference type="ChEBI" id="CHEBI:29105"/>
    </ligand>
</feature>
<feature type="compositionally biased region" description="Basic residues" evidence="11">
    <location>
        <begin position="168"/>
        <end position="177"/>
    </location>
</feature>
<dbReference type="NCBIfam" id="NF009365">
    <property type="entry name" value="PRK12722.1"/>
    <property type="match status" value="1"/>
</dbReference>
<dbReference type="PIRSF" id="PIRSF003159">
    <property type="entry name" value="FlhC"/>
    <property type="match status" value="1"/>
</dbReference>
<name>A0ABV7EN50_9GAMM</name>
<evidence type="ECO:0000256" key="11">
    <source>
        <dbReference type="SAM" id="MobiDB-lite"/>
    </source>
</evidence>
<evidence type="ECO:0000256" key="2">
    <source>
        <dbReference type="ARBA" id="ARBA00022723"/>
    </source>
</evidence>
<keyword evidence="1 9" id="KW-0963">Cytoplasm</keyword>
<evidence type="ECO:0000256" key="7">
    <source>
        <dbReference type="ARBA" id="ARBA00023159"/>
    </source>
</evidence>
<keyword evidence="6 9" id="KW-0238">DNA-binding</keyword>
<keyword evidence="12" id="KW-0969">Cilium</keyword>
<evidence type="ECO:0000313" key="13">
    <source>
        <dbReference type="Proteomes" id="UP001595462"/>
    </source>
</evidence>
<dbReference type="InterPro" id="IPR007944">
    <property type="entry name" value="FlhC"/>
</dbReference>
<evidence type="ECO:0000313" key="12">
    <source>
        <dbReference type="EMBL" id="MFC3104163.1"/>
    </source>
</evidence>
<reference evidence="13" key="1">
    <citation type="journal article" date="2019" name="Int. J. Syst. Evol. Microbiol.">
        <title>The Global Catalogue of Microorganisms (GCM) 10K type strain sequencing project: providing services to taxonomists for standard genome sequencing and annotation.</title>
        <authorList>
            <consortium name="The Broad Institute Genomics Platform"/>
            <consortium name="The Broad Institute Genome Sequencing Center for Infectious Disease"/>
            <person name="Wu L."/>
            <person name="Ma J."/>
        </authorList>
    </citation>
    <scope>NUCLEOTIDE SEQUENCE [LARGE SCALE GENOMIC DNA]</scope>
    <source>
        <strain evidence="13">KCTC 52640</strain>
    </source>
</reference>
<comment type="function">
    <text evidence="9">Functions in complex with FlhD as a master transcriptional regulator that regulates transcription of several flagellar and non-flagellar operons by binding to their promoter region. Activates expression of class 2 flagellar genes, including fliA, which is a flagellum-specific sigma factor that turns on the class 3 genes. Also regulates genes whose products function in a variety of physiological pathways.</text>
</comment>